<dbReference type="Proteomes" id="UP001519332">
    <property type="component" value="Unassembled WGS sequence"/>
</dbReference>
<dbReference type="CDD" id="cd07377">
    <property type="entry name" value="WHTH_GntR"/>
    <property type="match status" value="1"/>
</dbReference>
<keyword evidence="6" id="KW-1185">Reference proteome</keyword>
<dbReference type="SUPFAM" id="SSF64288">
    <property type="entry name" value="Chorismate lyase-like"/>
    <property type="match status" value="1"/>
</dbReference>
<dbReference type="Gene3D" id="3.40.1410.10">
    <property type="entry name" value="Chorismate lyase-like"/>
    <property type="match status" value="1"/>
</dbReference>
<protein>
    <submittedName>
        <fullName evidence="5">GntR family transcriptional regulator</fullName>
    </submittedName>
</protein>
<dbReference type="Pfam" id="PF07702">
    <property type="entry name" value="UTRA"/>
    <property type="match status" value="1"/>
</dbReference>
<keyword evidence="1" id="KW-0805">Transcription regulation</keyword>
<dbReference type="PROSITE" id="PS50949">
    <property type="entry name" value="HTH_GNTR"/>
    <property type="match status" value="1"/>
</dbReference>
<dbReference type="PRINTS" id="PR00035">
    <property type="entry name" value="HTHGNTR"/>
</dbReference>
<evidence type="ECO:0000256" key="2">
    <source>
        <dbReference type="ARBA" id="ARBA00023125"/>
    </source>
</evidence>
<evidence type="ECO:0000259" key="4">
    <source>
        <dbReference type="PROSITE" id="PS50949"/>
    </source>
</evidence>
<dbReference type="SMART" id="SM00866">
    <property type="entry name" value="UTRA"/>
    <property type="match status" value="1"/>
</dbReference>
<comment type="caution">
    <text evidence="5">The sequence shown here is derived from an EMBL/GenBank/DDBJ whole genome shotgun (WGS) entry which is preliminary data.</text>
</comment>
<keyword evidence="3" id="KW-0804">Transcription</keyword>
<gene>
    <name evidence="5" type="ORF">JOF56_002981</name>
</gene>
<dbReference type="InterPro" id="IPR036388">
    <property type="entry name" value="WH-like_DNA-bd_sf"/>
</dbReference>
<dbReference type="PANTHER" id="PTHR44846">
    <property type="entry name" value="MANNOSYL-D-GLYCERATE TRANSPORT/METABOLISM SYSTEM REPRESSOR MNGR-RELATED"/>
    <property type="match status" value="1"/>
</dbReference>
<name>A0ABS4TE19_9PSEU</name>
<accession>A0ABS4TE19</accession>
<dbReference type="SMART" id="SM00345">
    <property type="entry name" value="HTH_GNTR"/>
    <property type="match status" value="1"/>
</dbReference>
<evidence type="ECO:0000313" key="6">
    <source>
        <dbReference type="Proteomes" id="UP001519332"/>
    </source>
</evidence>
<dbReference type="Gene3D" id="1.10.10.10">
    <property type="entry name" value="Winged helix-like DNA-binding domain superfamily/Winged helix DNA-binding domain"/>
    <property type="match status" value="1"/>
</dbReference>
<dbReference type="PANTHER" id="PTHR44846:SF17">
    <property type="entry name" value="GNTR-FAMILY TRANSCRIPTIONAL REGULATOR"/>
    <property type="match status" value="1"/>
</dbReference>
<evidence type="ECO:0000313" key="5">
    <source>
        <dbReference type="EMBL" id="MBP2322596.1"/>
    </source>
</evidence>
<keyword evidence="2" id="KW-0238">DNA-binding</keyword>
<reference evidence="5 6" key="1">
    <citation type="submission" date="2021-03" db="EMBL/GenBank/DDBJ databases">
        <title>Sequencing the genomes of 1000 actinobacteria strains.</title>
        <authorList>
            <person name="Klenk H.-P."/>
        </authorList>
    </citation>
    <scope>NUCLEOTIDE SEQUENCE [LARGE SCALE GENOMIC DNA]</scope>
    <source>
        <strain evidence="5 6">DSM 46670</strain>
    </source>
</reference>
<dbReference type="InterPro" id="IPR011663">
    <property type="entry name" value="UTRA"/>
</dbReference>
<evidence type="ECO:0000256" key="3">
    <source>
        <dbReference type="ARBA" id="ARBA00023163"/>
    </source>
</evidence>
<dbReference type="InterPro" id="IPR000524">
    <property type="entry name" value="Tscrpt_reg_HTH_GntR"/>
</dbReference>
<sequence>MPAKRQVFDDIRSKIESGELAPNAQLSSERELVERYDVSRPTIREAVRLLREHGLVRAEHGRGVFVRPAASLVRLARNRLSRAARAEDKGAFMGDAATGGFTPDVSTRVRKEPADETSARLLEIEPGDEILVRDRVMRANGQAVQLAISRFSRSVTRGTLIEEADTGPGGVYARLEEAGHVLTHFDEVVTARMPSSREQSLLQLADGTPVIAVTRIAFAADRPVELNDMVLAADKYELHYRLPAE</sequence>
<evidence type="ECO:0000256" key="1">
    <source>
        <dbReference type="ARBA" id="ARBA00023015"/>
    </source>
</evidence>
<dbReference type="Pfam" id="PF00392">
    <property type="entry name" value="GntR"/>
    <property type="match status" value="1"/>
</dbReference>
<dbReference type="SUPFAM" id="SSF46785">
    <property type="entry name" value="Winged helix' DNA-binding domain"/>
    <property type="match status" value="1"/>
</dbReference>
<dbReference type="InterPro" id="IPR050679">
    <property type="entry name" value="Bact_HTH_transcr_reg"/>
</dbReference>
<proteinExistence type="predicted"/>
<feature type="domain" description="HTH gntR-type" evidence="4">
    <location>
        <begin position="1"/>
        <end position="69"/>
    </location>
</feature>
<organism evidence="5 6">
    <name type="scientific">Kibdelosporangium banguiense</name>
    <dbReference type="NCBI Taxonomy" id="1365924"/>
    <lineage>
        <taxon>Bacteria</taxon>
        <taxon>Bacillati</taxon>
        <taxon>Actinomycetota</taxon>
        <taxon>Actinomycetes</taxon>
        <taxon>Pseudonocardiales</taxon>
        <taxon>Pseudonocardiaceae</taxon>
        <taxon>Kibdelosporangium</taxon>
    </lineage>
</organism>
<dbReference type="InterPro" id="IPR036390">
    <property type="entry name" value="WH_DNA-bd_sf"/>
</dbReference>
<dbReference type="EMBL" id="JAGINW010000001">
    <property type="protein sequence ID" value="MBP2322596.1"/>
    <property type="molecule type" value="Genomic_DNA"/>
</dbReference>
<dbReference type="InterPro" id="IPR028978">
    <property type="entry name" value="Chorismate_lyase_/UTRA_dom_sf"/>
</dbReference>